<dbReference type="Gene3D" id="2.40.100.10">
    <property type="entry name" value="Cyclophilin-like"/>
    <property type="match status" value="1"/>
</dbReference>
<dbReference type="Gene3D" id="1.20.58.530">
    <property type="match status" value="1"/>
</dbReference>
<dbReference type="Pfam" id="PF00595">
    <property type="entry name" value="PDZ"/>
    <property type="match status" value="1"/>
</dbReference>
<dbReference type="Pfam" id="PF00160">
    <property type="entry name" value="Pro_isomerase"/>
    <property type="match status" value="1"/>
</dbReference>
<dbReference type="GO" id="GO:0016459">
    <property type="term" value="C:myosin complex"/>
    <property type="evidence" value="ECO:0007669"/>
    <property type="project" value="UniProtKB-KW"/>
</dbReference>
<organism evidence="12 13">
    <name type="scientific">Symbiodinium pilosum</name>
    <name type="common">Dinoflagellate</name>
    <dbReference type="NCBI Taxonomy" id="2952"/>
    <lineage>
        <taxon>Eukaryota</taxon>
        <taxon>Sar</taxon>
        <taxon>Alveolata</taxon>
        <taxon>Dinophyceae</taxon>
        <taxon>Suessiales</taxon>
        <taxon>Symbiodiniaceae</taxon>
        <taxon>Symbiodinium</taxon>
    </lineage>
</organism>
<dbReference type="InterPro" id="IPR036961">
    <property type="entry name" value="Kinesin_motor_dom_sf"/>
</dbReference>
<dbReference type="SMART" id="SM00228">
    <property type="entry name" value="PDZ"/>
    <property type="match status" value="1"/>
</dbReference>
<evidence type="ECO:0000256" key="8">
    <source>
        <dbReference type="SAM" id="MobiDB-lite"/>
    </source>
</evidence>
<evidence type="ECO:0000256" key="7">
    <source>
        <dbReference type="SAM" id="Coils"/>
    </source>
</evidence>
<dbReference type="Gene3D" id="1.20.5.4820">
    <property type="match status" value="1"/>
</dbReference>
<dbReference type="PANTHER" id="PTHR13140">
    <property type="entry name" value="MYOSIN"/>
    <property type="match status" value="1"/>
</dbReference>
<feature type="domain" description="Myosin motor" evidence="11">
    <location>
        <begin position="145"/>
        <end position="765"/>
    </location>
</feature>
<dbReference type="GO" id="GO:0000146">
    <property type="term" value="F:microfilament motor activity"/>
    <property type="evidence" value="ECO:0007669"/>
    <property type="project" value="TreeGrafter"/>
</dbReference>
<name>A0A812IWM7_SYMPI</name>
<keyword evidence="13" id="KW-1185">Reference proteome</keyword>
<feature type="region of interest" description="Disordered" evidence="8">
    <location>
        <begin position="1190"/>
        <end position="1209"/>
    </location>
</feature>
<dbReference type="PRINTS" id="PR00193">
    <property type="entry name" value="MYOSINHEAVY"/>
</dbReference>
<dbReference type="SMART" id="SM00015">
    <property type="entry name" value="IQ"/>
    <property type="match status" value="3"/>
</dbReference>
<accession>A0A812IWM7</accession>
<evidence type="ECO:0000256" key="5">
    <source>
        <dbReference type="ARBA" id="ARBA00023203"/>
    </source>
</evidence>
<sequence>MGGSVSGAVAATKCCQVCDPNNEHSLEVDSTEEFAARPWNDESLVATGARQGQTLLDTLQGKWYRKEDGQPVGHISGAYFIWNPRWKFAEVVSPIFEDLSGALVIELENQLHFGRPFFGPETLISWGDGFFMAFMPGGTDQACPYTYTADIVIAMNPYRWFPELYTDEKRKEYLVFERPKLDFDGPLGLHGCAAAKTGLHDKDTSHIKRIVESNPLLESFGNAQTVRNDNSSRFGKFIELQLNESCRLEGSKCRTYLLEKSRVVGQDSGERNFHIFYQMLATDAETRAAIGLGNTSWSRDTLRYTSMGASKTDTIEGKSDAERFHGTVSALALLSIDGDKLNRLLRTLASVLLLGQLEFTGSEESSQLAGSEHAAAAAEVLAVDVGELERALTHRTLRMRNEVVVKQLPPSSATGNRDALAKEIYARVFDWLVDQICLATGAPPERARSFVGLLDIFGFESFAINRFEQLCINYANEKLQQKFTHDVFKAVQQEYTAEGIPWDRIEFKDNAPILALVESKLGIVAMLNEECVRPKGSNQNFVSKLLSVHKEDPAFSVPKLGKMRELQFCIRHYAGEVMYTAEGWLDRNNDAVSEDVISLMRGSGNELLASLFTEESKAKRDTVVTKFKTSLSQLMETIGQTSTQYVRCIKPNQNKSPKEVNNAAQRPELRCAGVIEAIRISRAGFPARMPLKDFSQRFLLLVQTYSAASLARHAEKAAIARGGDDASTCRKLLGALVKVEEKYQVGRTRVYFKSGVLESLEERRALLMQAAAVELGRLVGQIQPLARVVRGHQVKKQFRQMQQVARCTQSMWRMTVARAVARSSWSLAHPGSSRQRICKAMANPTATFETTMGTFTCELFLDRVPRTVSNFVDLAQSGFYNGIHFHRVIPGFMNQFGCPYAKDPKSSRAGTGGPPDGTFKNLKTGATETRTRGGNIQDENISRDSNKPGTLSMANTGEPNTGGSQFFINVAHNSFLDWFDNSSPSQHPVFGQVTSGMDVVEAISKVQTRDDNPIKPIMMNKITISCQTKRRALLAARRLQVLRREKAATVVQAAWRRRGAMLELALARKAAVRVQALARQWLCRRHYLASLAEFKEQAKLENQVKALKAKLEAQERAAANATSATSSEATQAPAEILEALQALAAENAKLHMEIDKLRAENDKLRRQNHQLRASETTRGAWLQSFTRSKKHMEDDRSVGRDNASECDKEDHAALTPRAVGAMPSDGAQHQVLSLQLYPPLNEFWEDVPCKGIPYLQTGSLVHIKMGPNILLVDLHGKSLVWQAWMCNHTGYRSSMGFIVERCIEQKPKQKRFSLMGSSPKDERACQEGSIGEAFVLRSSWTKKYVKIGGLLDWYALQVSGRSADDAAVFTHRPLNCGGAGNESYSFALRLHGKDKYLSLQPDGSVSVDKVSDDSLPGNHSLIAGFECLLPATSYDIVIYEQQIGLTVSKDLPLRVVGFKNVVQNSGRPPEAGPAEASGRVRVGDVITSVNGQDVTKWERPAVLGLINERRPVTLRFLSIDPT</sequence>
<dbReference type="OrthoDB" id="6108017at2759"/>
<dbReference type="PROSITE" id="PS50106">
    <property type="entry name" value="PDZ"/>
    <property type="match status" value="1"/>
</dbReference>
<dbReference type="Gene3D" id="3.40.850.10">
    <property type="entry name" value="Kinesin motor domain"/>
    <property type="match status" value="1"/>
</dbReference>
<dbReference type="Pfam" id="PF00063">
    <property type="entry name" value="Myosin_head"/>
    <property type="match status" value="1"/>
</dbReference>
<evidence type="ECO:0000259" key="9">
    <source>
        <dbReference type="PROSITE" id="PS50072"/>
    </source>
</evidence>
<dbReference type="Gene3D" id="1.20.120.720">
    <property type="entry name" value="Myosin VI head, motor domain, U50 subdomain"/>
    <property type="match status" value="1"/>
</dbReference>
<dbReference type="GO" id="GO:0003755">
    <property type="term" value="F:peptidyl-prolyl cis-trans isomerase activity"/>
    <property type="evidence" value="ECO:0007669"/>
    <property type="project" value="InterPro"/>
</dbReference>
<dbReference type="InterPro" id="IPR002130">
    <property type="entry name" value="Cyclophilin-type_PPIase_dom"/>
</dbReference>
<dbReference type="GO" id="GO:0051015">
    <property type="term" value="F:actin filament binding"/>
    <property type="evidence" value="ECO:0007669"/>
    <property type="project" value="TreeGrafter"/>
</dbReference>
<comment type="similarity">
    <text evidence="6">Belongs to the TRAFAC class myosin-kinesin ATPase superfamily. Myosin family.</text>
</comment>
<dbReference type="InterPro" id="IPR036034">
    <property type="entry name" value="PDZ_sf"/>
</dbReference>
<feature type="region of interest" description="Disordered" evidence="8">
    <location>
        <begin position="904"/>
        <end position="955"/>
    </location>
</feature>
<proteinExistence type="inferred from homology"/>
<dbReference type="InterPro" id="IPR000048">
    <property type="entry name" value="IQ_motif_EF-hand-BS"/>
</dbReference>
<evidence type="ECO:0000313" key="13">
    <source>
        <dbReference type="Proteomes" id="UP000649617"/>
    </source>
</evidence>
<keyword evidence="2" id="KW-0067">ATP-binding</keyword>
<dbReference type="CDD" id="cd00317">
    <property type="entry name" value="cyclophilin"/>
    <property type="match status" value="1"/>
</dbReference>
<dbReference type="GO" id="GO:0016020">
    <property type="term" value="C:membrane"/>
    <property type="evidence" value="ECO:0007669"/>
    <property type="project" value="TreeGrafter"/>
</dbReference>
<evidence type="ECO:0000256" key="4">
    <source>
        <dbReference type="ARBA" id="ARBA00023175"/>
    </source>
</evidence>
<dbReference type="PROSITE" id="PS51456">
    <property type="entry name" value="MYOSIN_MOTOR"/>
    <property type="match status" value="1"/>
</dbReference>
<evidence type="ECO:0000256" key="2">
    <source>
        <dbReference type="ARBA" id="ARBA00022840"/>
    </source>
</evidence>
<comment type="caution">
    <text evidence="6">Lacks conserved residue(s) required for the propagation of feature annotation.</text>
</comment>
<dbReference type="GO" id="GO:0007015">
    <property type="term" value="P:actin filament organization"/>
    <property type="evidence" value="ECO:0007669"/>
    <property type="project" value="TreeGrafter"/>
</dbReference>
<protein>
    <submittedName>
        <fullName evidence="12">XI-2 protein</fullName>
    </submittedName>
</protein>
<dbReference type="Proteomes" id="UP000649617">
    <property type="component" value="Unassembled WGS sequence"/>
</dbReference>
<feature type="domain" description="PPIase cyclophilin-type" evidence="9">
    <location>
        <begin position="849"/>
        <end position="1024"/>
    </location>
</feature>
<feature type="compositionally biased region" description="Polar residues" evidence="8">
    <location>
        <begin position="924"/>
        <end position="939"/>
    </location>
</feature>
<gene>
    <name evidence="12" type="primary">XI-2</name>
    <name evidence="12" type="ORF">SPIL2461_LOCUS1501</name>
</gene>
<dbReference type="SUPFAM" id="SSF50156">
    <property type="entry name" value="PDZ domain-like"/>
    <property type="match status" value="1"/>
</dbReference>
<keyword evidence="5 6" id="KW-0009">Actin-binding</keyword>
<evidence type="ECO:0000259" key="11">
    <source>
        <dbReference type="PROSITE" id="PS51456"/>
    </source>
</evidence>
<reference evidence="12" key="1">
    <citation type="submission" date="2021-02" db="EMBL/GenBank/DDBJ databases">
        <authorList>
            <person name="Dougan E. K."/>
            <person name="Rhodes N."/>
            <person name="Thang M."/>
            <person name="Chan C."/>
        </authorList>
    </citation>
    <scope>NUCLEOTIDE SEQUENCE</scope>
</reference>
<dbReference type="GO" id="GO:0005524">
    <property type="term" value="F:ATP binding"/>
    <property type="evidence" value="ECO:0007669"/>
    <property type="project" value="UniProtKB-KW"/>
</dbReference>
<dbReference type="GO" id="GO:0005737">
    <property type="term" value="C:cytoplasm"/>
    <property type="evidence" value="ECO:0007669"/>
    <property type="project" value="TreeGrafter"/>
</dbReference>
<keyword evidence="3 6" id="KW-0518">Myosin</keyword>
<dbReference type="InterPro" id="IPR029000">
    <property type="entry name" value="Cyclophilin-like_dom_sf"/>
</dbReference>
<dbReference type="EMBL" id="CAJNIZ010001459">
    <property type="protein sequence ID" value="CAE7191399.1"/>
    <property type="molecule type" value="Genomic_DNA"/>
</dbReference>
<dbReference type="PROSITE" id="PS50096">
    <property type="entry name" value="IQ"/>
    <property type="match status" value="1"/>
</dbReference>
<evidence type="ECO:0000256" key="3">
    <source>
        <dbReference type="ARBA" id="ARBA00023123"/>
    </source>
</evidence>
<evidence type="ECO:0000259" key="10">
    <source>
        <dbReference type="PROSITE" id="PS50106"/>
    </source>
</evidence>
<dbReference type="SUPFAM" id="SSF52540">
    <property type="entry name" value="P-loop containing nucleoside triphosphate hydrolases"/>
    <property type="match status" value="1"/>
</dbReference>
<feature type="coiled-coil region" evidence="7">
    <location>
        <begin position="1097"/>
        <end position="1174"/>
    </location>
</feature>
<dbReference type="Gene3D" id="2.30.42.10">
    <property type="match status" value="1"/>
</dbReference>
<dbReference type="InterPro" id="IPR001609">
    <property type="entry name" value="Myosin_head_motor_dom-like"/>
</dbReference>
<dbReference type="InterPro" id="IPR027417">
    <property type="entry name" value="P-loop_NTPase"/>
</dbReference>
<dbReference type="SMART" id="SM00242">
    <property type="entry name" value="MYSc"/>
    <property type="match status" value="1"/>
</dbReference>
<keyword evidence="7" id="KW-0175">Coiled coil</keyword>
<evidence type="ECO:0000313" key="12">
    <source>
        <dbReference type="EMBL" id="CAE7191399.1"/>
    </source>
</evidence>
<feature type="compositionally biased region" description="Basic and acidic residues" evidence="8">
    <location>
        <begin position="1191"/>
        <end position="1209"/>
    </location>
</feature>
<keyword evidence="4" id="KW-0505">Motor protein</keyword>
<feature type="region of interest" description="Actin-binding" evidence="6">
    <location>
        <begin position="631"/>
        <end position="653"/>
    </location>
</feature>
<feature type="domain" description="PDZ" evidence="10">
    <location>
        <begin position="1470"/>
        <end position="1494"/>
    </location>
</feature>
<dbReference type="PANTHER" id="PTHR13140:SF706">
    <property type="entry name" value="DILUTE CLASS UNCONVENTIONAL MYOSIN, ISOFORM C"/>
    <property type="match status" value="1"/>
</dbReference>
<dbReference type="PROSITE" id="PS50072">
    <property type="entry name" value="CSA_PPIASE_2"/>
    <property type="match status" value="1"/>
</dbReference>
<keyword evidence="1" id="KW-0547">Nucleotide-binding</keyword>
<dbReference type="Gene3D" id="1.10.10.820">
    <property type="match status" value="1"/>
</dbReference>
<dbReference type="SUPFAM" id="SSF50891">
    <property type="entry name" value="Cyclophilin-like"/>
    <property type="match status" value="1"/>
</dbReference>
<dbReference type="InterPro" id="IPR001478">
    <property type="entry name" value="PDZ"/>
</dbReference>
<evidence type="ECO:0000256" key="1">
    <source>
        <dbReference type="ARBA" id="ARBA00022741"/>
    </source>
</evidence>
<evidence type="ECO:0000256" key="6">
    <source>
        <dbReference type="PROSITE-ProRule" id="PRU00782"/>
    </source>
</evidence>
<comment type="caution">
    <text evidence="12">The sequence shown here is derived from an EMBL/GenBank/DDBJ whole genome shotgun (WGS) entry which is preliminary data.</text>
</comment>
<dbReference type="CDD" id="cd00124">
    <property type="entry name" value="MYSc"/>
    <property type="match status" value="1"/>
</dbReference>